<name>A0A6P1TKW6_9FIRM</name>
<protein>
    <recommendedName>
        <fullName evidence="4">CARDB domain-containing protein</fullName>
    </recommendedName>
</protein>
<evidence type="ECO:0008006" key="4">
    <source>
        <dbReference type="Google" id="ProtNLM"/>
    </source>
</evidence>
<proteinExistence type="predicted"/>
<dbReference type="InterPro" id="IPR013783">
    <property type="entry name" value="Ig-like_fold"/>
</dbReference>
<dbReference type="EMBL" id="CP048000">
    <property type="protein sequence ID" value="QHQ60789.1"/>
    <property type="molecule type" value="Genomic_DNA"/>
</dbReference>
<evidence type="ECO:0000313" key="2">
    <source>
        <dbReference type="EMBL" id="QHQ60789.1"/>
    </source>
</evidence>
<feature type="transmembrane region" description="Helical" evidence="1">
    <location>
        <begin position="360"/>
        <end position="380"/>
    </location>
</feature>
<dbReference type="Gene3D" id="2.60.40.10">
    <property type="entry name" value="Immunoglobulins"/>
    <property type="match status" value="1"/>
</dbReference>
<reference evidence="2 3" key="1">
    <citation type="submission" date="2020-01" db="EMBL/GenBank/DDBJ databases">
        <title>Genome analysis of Anaerocolumna sp. CBA3638.</title>
        <authorList>
            <person name="Kim J."/>
            <person name="Roh S.W."/>
        </authorList>
    </citation>
    <scope>NUCLEOTIDE SEQUENCE [LARGE SCALE GENOMIC DNA]</scope>
    <source>
        <strain evidence="2 3">CBA3638</strain>
    </source>
</reference>
<organism evidence="2 3">
    <name type="scientific">Anaerocolumna sedimenticola</name>
    <dbReference type="NCBI Taxonomy" id="2696063"/>
    <lineage>
        <taxon>Bacteria</taxon>
        <taxon>Bacillati</taxon>
        <taxon>Bacillota</taxon>
        <taxon>Clostridia</taxon>
        <taxon>Lachnospirales</taxon>
        <taxon>Lachnospiraceae</taxon>
        <taxon>Anaerocolumna</taxon>
    </lineage>
</organism>
<dbReference type="Proteomes" id="UP000464314">
    <property type="component" value="Chromosome"/>
</dbReference>
<keyword evidence="3" id="KW-1185">Reference proteome</keyword>
<sequence>MDVSFDLENKSKINIKEIKVSIVSAEGASFTPMNSEPYQYIDKLDGLKKKRITIPLSVSENAPEGTNSLNLKLDYKVANGKTQSDTATLFIQNVQNSGIGSSKPKLIISNFSTDNEELRAGNTFNFNFDIKNTHSSVDARNIKVTVSQADNVFSVTKGSNTFYITEIPAGETVQNTLELRVKADATTKAYPLEITMEYEYEGAEPNPQTGEIGETAKETINLQAVENSRPVVDNVVVGSWDAPVVNQPTALTFEFFNMGKSTLNNVHATVEGDYSLSTGNMYFIGNVEAGSQEYAELEVIPTMEGQAKGTLVVTFEDSNGDEVTIKKEFEGMIQGEFVPQNGGDMGGDIPVVDTAKHPILPVWAFVLLQIAILVIITPVTRKVKLGLYRRKLRKQEEAE</sequence>
<keyword evidence="1" id="KW-0472">Membrane</keyword>
<dbReference type="KEGG" id="anr:Ana3638_08400"/>
<keyword evidence="1" id="KW-0812">Transmembrane</keyword>
<dbReference type="AlphaFoldDB" id="A0A6P1TKW6"/>
<dbReference type="GO" id="GO:0003810">
    <property type="term" value="F:protein-glutamine gamma-glutamyltransferase activity"/>
    <property type="evidence" value="ECO:0007669"/>
    <property type="project" value="InterPro"/>
</dbReference>
<dbReference type="SUPFAM" id="SSF49309">
    <property type="entry name" value="Transglutaminase, two C-terminal domains"/>
    <property type="match status" value="1"/>
</dbReference>
<dbReference type="RefSeq" id="WP_161837620.1">
    <property type="nucleotide sequence ID" value="NZ_CP048000.1"/>
</dbReference>
<evidence type="ECO:0000256" key="1">
    <source>
        <dbReference type="SAM" id="Phobius"/>
    </source>
</evidence>
<evidence type="ECO:0000313" key="3">
    <source>
        <dbReference type="Proteomes" id="UP000464314"/>
    </source>
</evidence>
<keyword evidence="1" id="KW-1133">Transmembrane helix</keyword>
<dbReference type="PANTHER" id="PTHR35902:SF3">
    <property type="entry name" value="NPCBM-ASSOCIATED, NEW3 DOMAIN OF ALPHA-GALACTOSIDASE"/>
    <property type="match status" value="1"/>
</dbReference>
<dbReference type="PANTHER" id="PTHR35902">
    <property type="entry name" value="S-LAYER DOMAIN-LIKE PROTEIN-RELATED"/>
    <property type="match status" value="1"/>
</dbReference>
<dbReference type="InterPro" id="IPR036238">
    <property type="entry name" value="Transglutaminase_C_sf"/>
</dbReference>
<accession>A0A6P1TKW6</accession>
<gene>
    <name evidence="2" type="ORF">Ana3638_08400</name>
</gene>